<dbReference type="HOGENOM" id="CLU_105333_0_0_9"/>
<evidence type="ECO:0000313" key="2">
    <source>
        <dbReference type="Proteomes" id="UP000001477"/>
    </source>
</evidence>
<reference evidence="1 2" key="1">
    <citation type="journal article" date="2009" name="Proc. Natl. Acad. Sci. U.S.A.">
        <title>Characterizing a model human gut microbiota composed of members of its two dominant bacterial phyla.</title>
        <authorList>
            <person name="Mahowald M.A."/>
            <person name="Rey F.E."/>
            <person name="Seedorf H."/>
            <person name="Turnbaugh P.J."/>
            <person name="Fulton R.S."/>
            <person name="Wollam A."/>
            <person name="Shah N."/>
            <person name="Wang C."/>
            <person name="Magrini V."/>
            <person name="Wilson R.K."/>
            <person name="Cantarel B.L."/>
            <person name="Coutinho P.M."/>
            <person name="Henrissat B."/>
            <person name="Crock L.W."/>
            <person name="Russell A."/>
            <person name="Verberkmoes N.C."/>
            <person name="Hettich R.L."/>
            <person name="Gordon J.I."/>
        </authorList>
    </citation>
    <scope>NUCLEOTIDE SEQUENCE [LARGE SCALE GENOMIC DNA]</scope>
    <source>
        <strain evidence="2">ATCC 33656 / DSM 3377 / JCM 17463 / KCTC 5835 / LMG 30912 / VPI 0990</strain>
    </source>
</reference>
<name>C4Z8B8_AGARV</name>
<dbReference type="PaxDb" id="515619-EUBREC_1375"/>
<organism evidence="1 2">
    <name type="scientific">Agathobacter rectalis (strain ATCC 33656 / DSM 3377 / JCM 17463 / KCTC 5835 / VPI 0990)</name>
    <name type="common">Eubacterium rectale</name>
    <dbReference type="NCBI Taxonomy" id="515619"/>
    <lineage>
        <taxon>Bacteria</taxon>
        <taxon>Bacillati</taxon>
        <taxon>Bacillota</taxon>
        <taxon>Clostridia</taxon>
        <taxon>Lachnospirales</taxon>
        <taxon>Lachnospiraceae</taxon>
        <taxon>Agathobacter</taxon>
    </lineage>
</organism>
<evidence type="ECO:0000313" key="1">
    <source>
        <dbReference type="EMBL" id="ACR75135.1"/>
    </source>
</evidence>
<dbReference type="AlphaFoldDB" id="C4Z8B8"/>
<sequence length="237" mass="27588">MNIDNNLRQLLENETKIHLAEIRFLYQKLDRQLGLNGARVPITFGFDTDRLGAYTPGFGQDEEEFHFSLLFIGYCVTKPLSKDDRMDLYKHEYAHYMQYNMDIPDKYNWQPGIHGSAWKYCCSLIGAAPTPYYKAGEGLIKHDYDKVLKKKITDKSIPIRDTYSREQEYRKKKNSTVKFNINDDVNHPKFGKGTIEHIEQLEGSVRLHVRFGEGLKKIDQKWLLQAGMKKAGAPRHI</sequence>
<dbReference type="GeneID" id="86988198"/>
<dbReference type="EMBL" id="CP001107">
    <property type="protein sequence ID" value="ACR75135.1"/>
    <property type="molecule type" value="Genomic_DNA"/>
</dbReference>
<dbReference type="KEGG" id="ere:EUBREC_1375"/>
<dbReference type="RefSeq" id="WP_012742234.1">
    <property type="nucleotide sequence ID" value="NC_012781.1"/>
</dbReference>
<dbReference type="STRING" id="515619.EUBREC_1375"/>
<dbReference type="Proteomes" id="UP000001477">
    <property type="component" value="Chromosome"/>
</dbReference>
<accession>C4Z8B8</accession>
<proteinExistence type="predicted"/>
<gene>
    <name evidence="1" type="ordered locus">EUBREC_1375</name>
</gene>
<protein>
    <submittedName>
        <fullName evidence="1">Uncharacterized protein</fullName>
    </submittedName>
</protein>